<dbReference type="CDD" id="cd17352">
    <property type="entry name" value="MFS_MCT_SLC16"/>
    <property type="match status" value="1"/>
</dbReference>
<dbReference type="PANTHER" id="PTHR11360">
    <property type="entry name" value="MONOCARBOXYLATE TRANSPORTER"/>
    <property type="match status" value="1"/>
</dbReference>
<keyword evidence="3" id="KW-0812">Transmembrane</keyword>
<feature type="domain" description="Major facilitator superfamily (MFS) profile" evidence="4">
    <location>
        <begin position="46"/>
        <end position="444"/>
    </location>
</feature>
<feature type="transmembrane region" description="Helical" evidence="3">
    <location>
        <begin position="142"/>
        <end position="162"/>
    </location>
</feature>
<evidence type="ECO:0000256" key="3">
    <source>
        <dbReference type="SAM" id="Phobius"/>
    </source>
</evidence>
<dbReference type="InterPro" id="IPR011701">
    <property type="entry name" value="MFS"/>
</dbReference>
<proteinExistence type="inferred from homology"/>
<dbReference type="InterPro" id="IPR050327">
    <property type="entry name" value="Proton-linked_MCT"/>
</dbReference>
<dbReference type="GO" id="GO:0022857">
    <property type="term" value="F:transmembrane transporter activity"/>
    <property type="evidence" value="ECO:0007669"/>
    <property type="project" value="InterPro"/>
</dbReference>
<comment type="caution">
    <text evidence="5">The sequence shown here is derived from an EMBL/GenBank/DDBJ whole genome shotgun (WGS) entry which is preliminary data.</text>
</comment>
<gene>
    <name evidence="5" type="ORF">DFH07DRAFT_1014673</name>
</gene>
<dbReference type="Gene3D" id="1.20.1250.20">
    <property type="entry name" value="MFS general substrate transporter like domains"/>
    <property type="match status" value="2"/>
</dbReference>
<evidence type="ECO:0000313" key="5">
    <source>
        <dbReference type="EMBL" id="KAJ7715658.1"/>
    </source>
</evidence>
<dbReference type="InterPro" id="IPR020846">
    <property type="entry name" value="MFS_dom"/>
</dbReference>
<dbReference type="PROSITE" id="PS50850">
    <property type="entry name" value="MFS"/>
    <property type="match status" value="1"/>
</dbReference>
<feature type="transmembrane region" description="Helical" evidence="3">
    <location>
        <begin position="301"/>
        <end position="323"/>
    </location>
</feature>
<feature type="transmembrane region" description="Helical" evidence="3">
    <location>
        <begin position="330"/>
        <end position="350"/>
    </location>
</feature>
<feature type="transmembrane region" description="Helical" evidence="3">
    <location>
        <begin position="46"/>
        <end position="67"/>
    </location>
</feature>
<evidence type="ECO:0000259" key="4">
    <source>
        <dbReference type="PROSITE" id="PS50850"/>
    </source>
</evidence>
<organism evidence="5 6">
    <name type="scientific">Mycena maculata</name>
    <dbReference type="NCBI Taxonomy" id="230809"/>
    <lineage>
        <taxon>Eukaryota</taxon>
        <taxon>Fungi</taxon>
        <taxon>Dikarya</taxon>
        <taxon>Basidiomycota</taxon>
        <taxon>Agaricomycotina</taxon>
        <taxon>Agaricomycetes</taxon>
        <taxon>Agaricomycetidae</taxon>
        <taxon>Agaricales</taxon>
        <taxon>Marasmiineae</taxon>
        <taxon>Mycenaceae</taxon>
        <taxon>Mycena</taxon>
    </lineage>
</organism>
<comment type="similarity">
    <text evidence="2">Belongs to the major facilitator superfamily. Monocarboxylate porter (TC 2.A.1.13) family.</text>
</comment>
<keyword evidence="6" id="KW-1185">Reference proteome</keyword>
<dbReference type="Proteomes" id="UP001215280">
    <property type="component" value="Unassembled WGS sequence"/>
</dbReference>
<feature type="transmembrane region" description="Helical" evidence="3">
    <location>
        <begin position="420"/>
        <end position="440"/>
    </location>
</feature>
<feature type="transmembrane region" description="Helical" evidence="3">
    <location>
        <begin position="87"/>
        <end position="110"/>
    </location>
</feature>
<feature type="transmembrane region" description="Helical" evidence="3">
    <location>
        <begin position="390"/>
        <end position="414"/>
    </location>
</feature>
<keyword evidence="3" id="KW-1133">Transmembrane helix</keyword>
<feature type="transmembrane region" description="Helical" evidence="3">
    <location>
        <begin position="117"/>
        <end position="136"/>
    </location>
</feature>
<name>A0AAD7MGT8_9AGAR</name>
<sequence>MDPEQQQHPADSSVIVNGKAETELNTTAESKPALVPPPFPEGGREAWTVAFGAWLAVLVSFGFLNAFGGVFQQYYTVNQLAGTSSSAISWIGSFQTFCIYFMGTLFGALFDRWGAKPLIVIGGVGFALSCMLQSISTHYWHFLLSQGLLGGIALSCLFTPAYTAAQHWFLKRRGFALGIVTSGSSVGGVIWPILANRLIHDVGFGWALRIMGFISLALCFVSAVLVKGRLPPRKGKQFFAFNLFMKSGYTIFWSVSSSCREQSILIYLTIASACSSLCGVFFFLIFFLPSYGALHGFDANMTFYSVSVLNAASLFGRIVPGFLADRWGRFNMMVATALASAILTFASIAARNEASVLIIGVLYGFTSGNVVSLQGACVPPFMDDPTKIGVAVGQLLSVSAFAGLTGPPIAGALITNHGFWAAQVFAGVMLLAGSILIFVARQSLSAPGKRWIV</sequence>
<protein>
    <submittedName>
        <fullName evidence="5">Monocarboxylate permease-like protein</fullName>
    </submittedName>
</protein>
<dbReference type="EMBL" id="JARJLG010000344">
    <property type="protein sequence ID" value="KAJ7715658.1"/>
    <property type="molecule type" value="Genomic_DNA"/>
</dbReference>
<dbReference type="InterPro" id="IPR036259">
    <property type="entry name" value="MFS_trans_sf"/>
</dbReference>
<feature type="transmembrane region" description="Helical" evidence="3">
    <location>
        <begin position="264"/>
        <end position="289"/>
    </location>
</feature>
<reference evidence="5" key="1">
    <citation type="submission" date="2023-03" db="EMBL/GenBank/DDBJ databases">
        <title>Massive genome expansion in bonnet fungi (Mycena s.s.) driven by repeated elements and novel gene families across ecological guilds.</title>
        <authorList>
            <consortium name="Lawrence Berkeley National Laboratory"/>
            <person name="Harder C.B."/>
            <person name="Miyauchi S."/>
            <person name="Viragh M."/>
            <person name="Kuo A."/>
            <person name="Thoen E."/>
            <person name="Andreopoulos B."/>
            <person name="Lu D."/>
            <person name="Skrede I."/>
            <person name="Drula E."/>
            <person name="Henrissat B."/>
            <person name="Morin E."/>
            <person name="Kohler A."/>
            <person name="Barry K."/>
            <person name="LaButti K."/>
            <person name="Morin E."/>
            <person name="Salamov A."/>
            <person name="Lipzen A."/>
            <person name="Mereny Z."/>
            <person name="Hegedus B."/>
            <person name="Baldrian P."/>
            <person name="Stursova M."/>
            <person name="Weitz H."/>
            <person name="Taylor A."/>
            <person name="Grigoriev I.V."/>
            <person name="Nagy L.G."/>
            <person name="Martin F."/>
            <person name="Kauserud H."/>
        </authorList>
    </citation>
    <scope>NUCLEOTIDE SEQUENCE</scope>
    <source>
        <strain evidence="5">CBHHK188m</strain>
    </source>
</reference>
<feature type="transmembrane region" description="Helical" evidence="3">
    <location>
        <begin position="356"/>
        <end position="378"/>
    </location>
</feature>
<comment type="subcellular location">
    <subcellularLocation>
        <location evidence="1">Membrane</location>
        <topology evidence="1">Multi-pass membrane protein</topology>
    </subcellularLocation>
</comment>
<accession>A0AAD7MGT8</accession>
<dbReference type="Pfam" id="PF07690">
    <property type="entry name" value="MFS_1"/>
    <property type="match status" value="1"/>
</dbReference>
<evidence type="ECO:0000256" key="1">
    <source>
        <dbReference type="ARBA" id="ARBA00004141"/>
    </source>
</evidence>
<dbReference type="PANTHER" id="PTHR11360:SF319">
    <property type="entry name" value="MAJOR FACILITATOR SUPERFAMILY (MFS) PROFILE DOMAIN-CONTAINING PROTEIN"/>
    <property type="match status" value="1"/>
</dbReference>
<evidence type="ECO:0000313" key="6">
    <source>
        <dbReference type="Proteomes" id="UP001215280"/>
    </source>
</evidence>
<feature type="transmembrane region" description="Helical" evidence="3">
    <location>
        <begin position="174"/>
        <end position="194"/>
    </location>
</feature>
<dbReference type="AlphaFoldDB" id="A0AAD7MGT8"/>
<dbReference type="SUPFAM" id="SSF103473">
    <property type="entry name" value="MFS general substrate transporter"/>
    <property type="match status" value="1"/>
</dbReference>
<keyword evidence="3" id="KW-0472">Membrane</keyword>
<dbReference type="GO" id="GO:0016020">
    <property type="term" value="C:membrane"/>
    <property type="evidence" value="ECO:0007669"/>
    <property type="project" value="UniProtKB-SubCell"/>
</dbReference>
<feature type="transmembrane region" description="Helical" evidence="3">
    <location>
        <begin position="206"/>
        <end position="226"/>
    </location>
</feature>
<evidence type="ECO:0000256" key="2">
    <source>
        <dbReference type="ARBA" id="ARBA00006727"/>
    </source>
</evidence>